<proteinExistence type="predicted"/>
<gene>
    <name evidence="1" type="ORF">QJ522_22085</name>
</gene>
<comment type="caution">
    <text evidence="1">The sequence shown here is derived from an EMBL/GenBank/DDBJ whole genome shotgun (WGS) entry which is preliminary data.</text>
</comment>
<organism evidence="1 2">
    <name type="scientific">Anaerobaca lacustris</name>
    <dbReference type="NCBI Taxonomy" id="3044600"/>
    <lineage>
        <taxon>Bacteria</taxon>
        <taxon>Pseudomonadati</taxon>
        <taxon>Planctomycetota</taxon>
        <taxon>Phycisphaerae</taxon>
        <taxon>Sedimentisphaerales</taxon>
        <taxon>Anaerobacaceae</taxon>
        <taxon>Anaerobaca</taxon>
    </lineage>
</organism>
<dbReference type="InterPro" id="IPR012657">
    <property type="entry name" value="23S_rRNA-intervening_sequence"/>
</dbReference>
<dbReference type="CDD" id="cd16377">
    <property type="entry name" value="23S_rRNA_IVP_like"/>
    <property type="match status" value="1"/>
</dbReference>
<dbReference type="InterPro" id="IPR036583">
    <property type="entry name" value="23S_rRNA_IVS_sf"/>
</dbReference>
<evidence type="ECO:0000313" key="2">
    <source>
        <dbReference type="Proteomes" id="UP001431776"/>
    </source>
</evidence>
<accession>A0AAW6U5E5</accession>
<dbReference type="PANTHER" id="PTHR38471">
    <property type="entry name" value="FOUR HELIX BUNDLE PROTEIN"/>
    <property type="match status" value="1"/>
</dbReference>
<dbReference type="Gene3D" id="1.20.1440.60">
    <property type="entry name" value="23S rRNA-intervening sequence"/>
    <property type="match status" value="1"/>
</dbReference>
<dbReference type="Pfam" id="PF05635">
    <property type="entry name" value="23S_rRNA_IVP"/>
    <property type="match status" value="1"/>
</dbReference>
<dbReference type="Proteomes" id="UP001431776">
    <property type="component" value="Unassembled WGS sequence"/>
</dbReference>
<dbReference type="SUPFAM" id="SSF158446">
    <property type="entry name" value="IVS-encoded protein-like"/>
    <property type="match status" value="1"/>
</dbReference>
<name>A0AAW6U5E5_9BACT</name>
<dbReference type="AlphaFoldDB" id="A0AAW6U5E5"/>
<protein>
    <submittedName>
        <fullName evidence="1">Four helix bundle protein</fullName>
    </submittedName>
</protein>
<sequence>MWQKGMEIVRQTYRTAARFPQKEQYGLTSQMQRAAVSVPANVAEGFNRYHNKEYRQFLYVALGSCAELETHVEIATELKYLDDAKKSVLLEMLDHESRMLTSLIGKLA</sequence>
<dbReference type="RefSeq" id="WP_349247174.1">
    <property type="nucleotide sequence ID" value="NZ_JASCXX010000053.1"/>
</dbReference>
<evidence type="ECO:0000313" key="1">
    <source>
        <dbReference type="EMBL" id="MDI6451767.1"/>
    </source>
</evidence>
<dbReference type="PANTHER" id="PTHR38471:SF2">
    <property type="entry name" value="FOUR HELIX BUNDLE PROTEIN"/>
    <property type="match status" value="1"/>
</dbReference>
<dbReference type="NCBIfam" id="TIGR02436">
    <property type="entry name" value="four helix bundle protein"/>
    <property type="match status" value="1"/>
</dbReference>
<dbReference type="EMBL" id="JASCXX010000053">
    <property type="protein sequence ID" value="MDI6451767.1"/>
    <property type="molecule type" value="Genomic_DNA"/>
</dbReference>
<keyword evidence="2" id="KW-1185">Reference proteome</keyword>
<reference evidence="1" key="1">
    <citation type="submission" date="2023-05" db="EMBL/GenBank/DDBJ databases">
        <title>Anaerotaeda fermentans gen. nov., sp. nov., a novel anaerobic planctomycete of the new family within the order Sedimentisphaerales isolated from Taman Peninsula, Russia.</title>
        <authorList>
            <person name="Khomyakova M.A."/>
            <person name="Merkel A.Y."/>
            <person name="Slobodkin A.I."/>
        </authorList>
    </citation>
    <scope>NUCLEOTIDE SEQUENCE</scope>
    <source>
        <strain evidence="1">M17dextr</strain>
    </source>
</reference>